<evidence type="ECO:0000256" key="7">
    <source>
        <dbReference type="PROSITE-ProRule" id="PRU00169"/>
    </source>
</evidence>
<evidence type="ECO:0000256" key="2">
    <source>
        <dbReference type="ARBA" id="ARBA00022500"/>
    </source>
</evidence>
<feature type="active site" evidence="5 6">
    <location>
        <position position="195"/>
    </location>
</feature>
<dbReference type="Pfam" id="PF00072">
    <property type="entry name" value="Response_reg"/>
    <property type="match status" value="1"/>
</dbReference>
<evidence type="ECO:0000256" key="5">
    <source>
        <dbReference type="HAMAP-Rule" id="MF_00099"/>
    </source>
</evidence>
<feature type="modified residue" description="4-aspartylphosphate" evidence="5 7">
    <location>
        <position position="56"/>
    </location>
</feature>
<name>A0A350H8E1_UNCW3</name>
<keyword evidence="2 5" id="KW-0145">Chemotaxis</keyword>
<dbReference type="PIRSF" id="PIRSF000876">
    <property type="entry name" value="RR_chemtxs_CheB"/>
    <property type="match status" value="1"/>
</dbReference>
<sequence length="347" mass="37650">MKINRVLVVDDSLLMRQILKDIINSDKAFMVVGEAADGAEAIEKFRILDPDIVTLDIEMPKINGLISLQQILRIKPVPVIIVSAYSKAGSKIALKALEFGAFDIVEKPSGSISLDITEKRDEILQKMQCALKSNISRLFQSSSAVAERVGGKAKQETNAVNLVAVASSTGGPKSLMEIIPRIKPELNAAVAVVQHMPAGFTKSFSERLNTMSGLNVFEAYENCGLKNGDCIIAQGGKHMIFDESGIVHLSDDPPYHSVKPAADIMMLSAVRYFRKRIIGVILTGMGKDGSEGVFIIKKMGGTNIAESKDSSVVFGMPKAAIDTGSVDFIMDKDRISEKIEELTDEMD</sequence>
<accession>A0A350H8E1</accession>
<dbReference type="EMBL" id="DMZY01000042">
    <property type="protein sequence ID" value="HAV91807.1"/>
    <property type="molecule type" value="Genomic_DNA"/>
</dbReference>
<feature type="domain" description="CheB-type methylesterase" evidence="9">
    <location>
        <begin position="156"/>
        <end position="346"/>
    </location>
</feature>
<evidence type="ECO:0000259" key="9">
    <source>
        <dbReference type="PROSITE" id="PS50122"/>
    </source>
</evidence>
<dbReference type="GO" id="GO:0050568">
    <property type="term" value="F:protein-glutamine glutaminase activity"/>
    <property type="evidence" value="ECO:0007669"/>
    <property type="project" value="UniProtKB-UniRule"/>
</dbReference>
<dbReference type="NCBIfam" id="NF001965">
    <property type="entry name" value="PRK00742.1"/>
    <property type="match status" value="1"/>
</dbReference>
<dbReference type="AlphaFoldDB" id="A0A350H8E1"/>
<evidence type="ECO:0000256" key="6">
    <source>
        <dbReference type="PROSITE-ProRule" id="PRU00050"/>
    </source>
</evidence>
<dbReference type="InterPro" id="IPR000673">
    <property type="entry name" value="Sig_transdc_resp-reg_Me-estase"/>
</dbReference>
<dbReference type="GO" id="GO:0008984">
    <property type="term" value="F:protein-glutamate methylesterase activity"/>
    <property type="evidence" value="ECO:0007669"/>
    <property type="project" value="UniProtKB-UniRule"/>
</dbReference>
<comment type="PTM">
    <text evidence="5">Phosphorylated by CheA. Phosphorylation of the N-terminal regulatory domain activates the methylesterase activity.</text>
</comment>
<feature type="active site" evidence="5 6">
    <location>
        <position position="288"/>
    </location>
</feature>
<reference evidence="10 11" key="1">
    <citation type="journal article" date="2018" name="Nat. Biotechnol.">
        <title>A standardized bacterial taxonomy based on genome phylogeny substantially revises the tree of life.</title>
        <authorList>
            <person name="Parks D.H."/>
            <person name="Chuvochina M."/>
            <person name="Waite D.W."/>
            <person name="Rinke C."/>
            <person name="Skarshewski A."/>
            <person name="Chaumeil P.A."/>
            <person name="Hugenholtz P."/>
        </authorList>
    </citation>
    <scope>NUCLEOTIDE SEQUENCE [LARGE SCALE GENOMIC DNA]</scope>
    <source>
        <strain evidence="10">UBA9956</strain>
    </source>
</reference>
<protein>
    <recommendedName>
        <fullName evidence="5">Protein-glutamate methylesterase/protein-glutamine glutaminase</fullName>
        <ecNumber evidence="5">3.1.1.61</ecNumber>
        <ecNumber evidence="5">3.5.1.44</ecNumber>
    </recommendedName>
</protein>
<evidence type="ECO:0000256" key="1">
    <source>
        <dbReference type="ARBA" id="ARBA00022490"/>
    </source>
</evidence>
<evidence type="ECO:0000313" key="10">
    <source>
        <dbReference type="EMBL" id="HAV91807.1"/>
    </source>
</evidence>
<dbReference type="CDD" id="cd17541">
    <property type="entry name" value="REC_CheB-like"/>
    <property type="match status" value="1"/>
</dbReference>
<dbReference type="PROSITE" id="PS50122">
    <property type="entry name" value="CHEB"/>
    <property type="match status" value="1"/>
</dbReference>
<keyword evidence="3 5" id="KW-0378">Hydrolase</keyword>
<dbReference type="CDD" id="cd16432">
    <property type="entry name" value="CheB_Rec"/>
    <property type="match status" value="1"/>
</dbReference>
<comment type="caution">
    <text evidence="10">The sequence shown here is derived from an EMBL/GenBank/DDBJ whole genome shotgun (WGS) entry which is preliminary data.</text>
</comment>
<dbReference type="GO" id="GO:0005737">
    <property type="term" value="C:cytoplasm"/>
    <property type="evidence" value="ECO:0007669"/>
    <property type="project" value="UniProtKB-SubCell"/>
</dbReference>
<keyword evidence="5 7" id="KW-0597">Phosphoprotein</keyword>
<evidence type="ECO:0000313" key="11">
    <source>
        <dbReference type="Proteomes" id="UP000264062"/>
    </source>
</evidence>
<evidence type="ECO:0000256" key="3">
    <source>
        <dbReference type="ARBA" id="ARBA00022801"/>
    </source>
</evidence>
<comment type="catalytic activity">
    <reaction evidence="4 5">
        <text>[protein]-L-glutamate 5-O-methyl ester + H2O = L-glutamyl-[protein] + methanol + H(+)</text>
        <dbReference type="Rhea" id="RHEA:23236"/>
        <dbReference type="Rhea" id="RHEA-COMP:10208"/>
        <dbReference type="Rhea" id="RHEA-COMP:10311"/>
        <dbReference type="ChEBI" id="CHEBI:15377"/>
        <dbReference type="ChEBI" id="CHEBI:15378"/>
        <dbReference type="ChEBI" id="CHEBI:17790"/>
        <dbReference type="ChEBI" id="CHEBI:29973"/>
        <dbReference type="ChEBI" id="CHEBI:82795"/>
        <dbReference type="EC" id="3.1.1.61"/>
    </reaction>
</comment>
<gene>
    <name evidence="5" type="primary">cheB</name>
    <name evidence="10" type="ORF">DCW38_01320</name>
</gene>
<dbReference type="PANTHER" id="PTHR42872:SF6">
    <property type="entry name" value="PROTEIN-GLUTAMATE METHYLESTERASE_PROTEIN-GLUTAMINE GLUTAMINASE"/>
    <property type="match status" value="1"/>
</dbReference>
<feature type="domain" description="Response regulatory" evidence="8">
    <location>
        <begin position="5"/>
        <end position="122"/>
    </location>
</feature>
<organism evidence="10 11">
    <name type="scientific">candidate division WOR-3 bacterium</name>
    <dbReference type="NCBI Taxonomy" id="2052148"/>
    <lineage>
        <taxon>Bacteria</taxon>
        <taxon>Bacteria division WOR-3</taxon>
    </lineage>
</organism>
<dbReference type="Pfam" id="PF01339">
    <property type="entry name" value="CheB_methylest"/>
    <property type="match status" value="1"/>
</dbReference>
<dbReference type="InterPro" id="IPR011006">
    <property type="entry name" value="CheY-like_superfamily"/>
</dbReference>
<dbReference type="Proteomes" id="UP000264062">
    <property type="component" value="Unassembled WGS sequence"/>
</dbReference>
<evidence type="ECO:0000256" key="4">
    <source>
        <dbReference type="ARBA" id="ARBA00048267"/>
    </source>
</evidence>
<dbReference type="EC" id="3.5.1.44" evidence="5"/>
<feature type="active site" evidence="5 6">
    <location>
        <position position="168"/>
    </location>
</feature>
<dbReference type="InterPro" id="IPR035909">
    <property type="entry name" value="CheB_C"/>
</dbReference>
<dbReference type="InterPro" id="IPR008248">
    <property type="entry name" value="CheB-like"/>
</dbReference>
<dbReference type="HAMAP" id="MF_00099">
    <property type="entry name" value="CheB_chemtxs"/>
    <property type="match status" value="1"/>
</dbReference>
<dbReference type="SMART" id="SM00448">
    <property type="entry name" value="REC"/>
    <property type="match status" value="1"/>
</dbReference>
<dbReference type="PROSITE" id="PS50110">
    <property type="entry name" value="RESPONSE_REGULATORY"/>
    <property type="match status" value="1"/>
</dbReference>
<dbReference type="Gene3D" id="3.40.50.180">
    <property type="entry name" value="Methylesterase CheB, C-terminal domain"/>
    <property type="match status" value="1"/>
</dbReference>
<dbReference type="Gene3D" id="3.40.50.2300">
    <property type="match status" value="1"/>
</dbReference>
<comment type="domain">
    <text evidence="5">Contains a C-terminal catalytic domain, and an N-terminal region which modulates catalytic activity.</text>
</comment>
<comment type="similarity">
    <text evidence="5">Belongs to the CheB family.</text>
</comment>
<keyword evidence="1 5" id="KW-0963">Cytoplasm</keyword>
<dbReference type="SUPFAM" id="SSF52738">
    <property type="entry name" value="Methylesterase CheB, C-terminal domain"/>
    <property type="match status" value="1"/>
</dbReference>
<proteinExistence type="inferred from homology"/>
<comment type="subcellular location">
    <subcellularLocation>
        <location evidence="5">Cytoplasm</location>
    </subcellularLocation>
</comment>
<dbReference type="GO" id="GO:0000156">
    <property type="term" value="F:phosphorelay response regulator activity"/>
    <property type="evidence" value="ECO:0007669"/>
    <property type="project" value="InterPro"/>
</dbReference>
<dbReference type="EC" id="3.1.1.61" evidence="5"/>
<dbReference type="GO" id="GO:0006935">
    <property type="term" value="P:chemotaxis"/>
    <property type="evidence" value="ECO:0007669"/>
    <property type="project" value="UniProtKB-UniRule"/>
</dbReference>
<evidence type="ECO:0000259" key="8">
    <source>
        <dbReference type="PROSITE" id="PS50110"/>
    </source>
</evidence>
<comment type="function">
    <text evidence="5">Involved in chemotaxis. Part of a chemotaxis signal transduction system that modulates chemotaxis in response to various stimuli. Catalyzes the demethylation of specific methylglutamate residues introduced into the chemoreceptors (methyl-accepting chemotaxis proteins or MCP) by CheR. Also mediates the irreversible deamidation of specific glutamine residues to glutamic acid.</text>
</comment>
<dbReference type="InterPro" id="IPR001789">
    <property type="entry name" value="Sig_transdc_resp-reg_receiver"/>
</dbReference>
<dbReference type="SUPFAM" id="SSF52172">
    <property type="entry name" value="CheY-like"/>
    <property type="match status" value="1"/>
</dbReference>
<comment type="catalytic activity">
    <reaction evidence="5">
        <text>L-glutaminyl-[protein] + H2O = L-glutamyl-[protein] + NH4(+)</text>
        <dbReference type="Rhea" id="RHEA:16441"/>
        <dbReference type="Rhea" id="RHEA-COMP:10207"/>
        <dbReference type="Rhea" id="RHEA-COMP:10208"/>
        <dbReference type="ChEBI" id="CHEBI:15377"/>
        <dbReference type="ChEBI" id="CHEBI:28938"/>
        <dbReference type="ChEBI" id="CHEBI:29973"/>
        <dbReference type="ChEBI" id="CHEBI:30011"/>
        <dbReference type="EC" id="3.5.1.44"/>
    </reaction>
</comment>
<dbReference type="PANTHER" id="PTHR42872">
    <property type="entry name" value="PROTEIN-GLUTAMATE METHYLESTERASE/PROTEIN-GLUTAMINE GLUTAMINASE"/>
    <property type="match status" value="1"/>
</dbReference>